<dbReference type="PRINTS" id="PR00420">
    <property type="entry name" value="RNGMNOXGNASE"/>
</dbReference>
<dbReference type="InterPro" id="IPR006076">
    <property type="entry name" value="FAD-dep_OxRdtase"/>
</dbReference>
<dbReference type="Gene3D" id="3.50.50.60">
    <property type="entry name" value="FAD/NAD(P)-binding domain"/>
    <property type="match status" value="1"/>
</dbReference>
<comment type="caution">
    <text evidence="3">The sequence shown here is derived from an EMBL/GenBank/DDBJ whole genome shotgun (WGS) entry which is preliminary data.</text>
</comment>
<reference evidence="3 4" key="1">
    <citation type="submission" date="2023-01" db="EMBL/GenBank/DDBJ databases">
        <title>Novel species of the genus Asticcacaulis isolated from rivers.</title>
        <authorList>
            <person name="Lu H."/>
        </authorList>
    </citation>
    <scope>NUCLEOTIDE SEQUENCE [LARGE SCALE GENOMIC DNA]</scope>
    <source>
        <strain evidence="3 4">DXS10W</strain>
    </source>
</reference>
<sequence>MFETPQKLWSGAPAWSARAGAVTTTFLTSGISADVVIVGAGITGALLASALSEAGLEVVIIDQRPPLQGSIRASTALLQYDLDQPLLKLTAQIGCDSAVQAWQRSRLALDSLYGRINHLGIECDLRHRPSLLLAGNLLSAAEMDDEVRLRRAAGLYCSLLSSEALSREFEFRHTAAIHCQGNFTADPILLTLGFLAHAQSLGAQIVAPEKVVEVVPGNRVLVKTSSFDVSCRYVVYATGYHVDPELLPENSSLVGTYVMVTKPQPERLWRHESLIAEASSPYFYARTTSDGRIMCGGEDEIWHGKDHCEAKLSAKTKVLEEKLSQLFPQADATAETSWCGAFGNSVTGLPTIGPIPGRQNCYGVFAFGGNGITFAAMAADLITARLTGVTCPNDSLFGYTIRR</sequence>
<evidence type="ECO:0000256" key="1">
    <source>
        <dbReference type="ARBA" id="ARBA00023002"/>
    </source>
</evidence>
<dbReference type="SUPFAM" id="SSF51905">
    <property type="entry name" value="FAD/NAD(P)-binding domain"/>
    <property type="match status" value="1"/>
</dbReference>
<gene>
    <name evidence="3" type="ORF">PQU94_08360</name>
</gene>
<dbReference type="Pfam" id="PF01266">
    <property type="entry name" value="DAO"/>
    <property type="match status" value="1"/>
</dbReference>
<dbReference type="InterPro" id="IPR036188">
    <property type="entry name" value="FAD/NAD-bd_sf"/>
</dbReference>
<dbReference type="PANTHER" id="PTHR13847">
    <property type="entry name" value="SARCOSINE DEHYDROGENASE-RELATED"/>
    <property type="match status" value="1"/>
</dbReference>
<evidence type="ECO:0000313" key="3">
    <source>
        <dbReference type="EMBL" id="MDC7694291.1"/>
    </source>
</evidence>
<organism evidence="3 4">
    <name type="scientific">Asticcacaulis currens</name>
    <dbReference type="NCBI Taxonomy" id="2984210"/>
    <lineage>
        <taxon>Bacteria</taxon>
        <taxon>Pseudomonadati</taxon>
        <taxon>Pseudomonadota</taxon>
        <taxon>Alphaproteobacteria</taxon>
        <taxon>Caulobacterales</taxon>
        <taxon>Caulobacteraceae</taxon>
        <taxon>Asticcacaulis</taxon>
    </lineage>
</organism>
<dbReference type="Proteomes" id="UP001216595">
    <property type="component" value="Unassembled WGS sequence"/>
</dbReference>
<evidence type="ECO:0000259" key="2">
    <source>
        <dbReference type="Pfam" id="PF01266"/>
    </source>
</evidence>
<protein>
    <submittedName>
        <fullName evidence="3">FAD-dependent oxidoreductase</fullName>
    </submittedName>
</protein>
<accession>A0ABT5IDK2</accession>
<feature type="domain" description="FAD dependent oxidoreductase" evidence="2">
    <location>
        <begin position="34"/>
        <end position="384"/>
    </location>
</feature>
<keyword evidence="4" id="KW-1185">Reference proteome</keyword>
<evidence type="ECO:0000313" key="4">
    <source>
        <dbReference type="Proteomes" id="UP001216595"/>
    </source>
</evidence>
<dbReference type="PANTHER" id="PTHR13847:SF201">
    <property type="entry name" value="PUTATIBE OXIDOREDUCTASE"/>
    <property type="match status" value="1"/>
</dbReference>
<dbReference type="RefSeq" id="WP_272741007.1">
    <property type="nucleotide sequence ID" value="NZ_JAQQKW010000004.1"/>
</dbReference>
<dbReference type="Gene3D" id="3.30.9.10">
    <property type="entry name" value="D-Amino Acid Oxidase, subunit A, domain 2"/>
    <property type="match status" value="1"/>
</dbReference>
<proteinExistence type="predicted"/>
<keyword evidence="1" id="KW-0560">Oxidoreductase</keyword>
<dbReference type="EMBL" id="JAQQKW010000004">
    <property type="protein sequence ID" value="MDC7694291.1"/>
    <property type="molecule type" value="Genomic_DNA"/>
</dbReference>
<name>A0ABT5IDK2_9CAUL</name>